<evidence type="ECO:0000313" key="2">
    <source>
        <dbReference type="EMBL" id="EFL45201.1"/>
    </source>
</evidence>
<name>E1KTK4_9BACT</name>
<dbReference type="AlphaFoldDB" id="E1KTK4"/>
<reference evidence="2 3" key="1">
    <citation type="submission" date="2010-08" db="EMBL/GenBank/DDBJ databases">
        <authorList>
            <person name="Durkin A.S."/>
            <person name="Madupu R."/>
            <person name="Torralba M."/>
            <person name="Gillis M."/>
            <person name="Methe B."/>
            <person name="Sutton G."/>
            <person name="Nelson K.E."/>
        </authorList>
    </citation>
    <scope>NUCLEOTIDE SEQUENCE [LARGE SCALE GENOMIC DNA]</scope>
    <source>
        <strain evidence="2 3">FB035-09AN</strain>
    </source>
</reference>
<feature type="transmembrane region" description="Helical" evidence="1">
    <location>
        <begin position="40"/>
        <end position="59"/>
    </location>
</feature>
<dbReference type="Proteomes" id="UP000003610">
    <property type="component" value="Unassembled WGS sequence"/>
</dbReference>
<keyword evidence="1" id="KW-0472">Membrane</keyword>
<keyword evidence="1" id="KW-1133">Transmembrane helix</keyword>
<accession>E1KTK4</accession>
<evidence type="ECO:0000256" key="1">
    <source>
        <dbReference type="SAM" id="Phobius"/>
    </source>
</evidence>
<gene>
    <name evidence="2" type="ORF">HMPREF9296_1815</name>
</gene>
<evidence type="ECO:0000313" key="3">
    <source>
        <dbReference type="Proteomes" id="UP000003610"/>
    </source>
</evidence>
<dbReference type="EMBL" id="AEDO01000056">
    <property type="protein sequence ID" value="EFL45201.1"/>
    <property type="molecule type" value="Genomic_DNA"/>
</dbReference>
<proteinExistence type="predicted"/>
<protein>
    <submittedName>
        <fullName evidence="2">Uncharacterized protein</fullName>
    </submittedName>
</protein>
<organism evidence="2 3">
    <name type="scientific">Prevotella disiens FB035-09AN</name>
    <dbReference type="NCBI Taxonomy" id="866771"/>
    <lineage>
        <taxon>Bacteria</taxon>
        <taxon>Pseudomonadati</taxon>
        <taxon>Bacteroidota</taxon>
        <taxon>Bacteroidia</taxon>
        <taxon>Bacteroidales</taxon>
        <taxon>Prevotellaceae</taxon>
        <taxon>Prevotella</taxon>
    </lineage>
</organism>
<keyword evidence="1" id="KW-0812">Transmembrane</keyword>
<comment type="caution">
    <text evidence="2">The sequence shown here is derived from an EMBL/GenBank/DDBJ whole genome shotgun (WGS) entry which is preliminary data.</text>
</comment>
<sequence length="84" mass="10225">MSIVAKEYYLWRFIQHRFRLHCTTRTVKFRTYTLDVLADFVYPFFIQFLFVHSQLLSLYPVRSALKKLVLVLIMQKRELAMSTF</sequence>